<feature type="region of interest" description="Disordered" evidence="1">
    <location>
        <begin position="97"/>
        <end position="124"/>
    </location>
</feature>
<dbReference type="Pfam" id="PF05930">
    <property type="entry name" value="Phage_AlpA"/>
    <property type="match status" value="1"/>
</dbReference>
<gene>
    <name evidence="2" type="ordered locus">Daci_4137</name>
</gene>
<proteinExistence type="predicted"/>
<dbReference type="STRING" id="398578.Daci_4137"/>
<dbReference type="EMBL" id="CP000884">
    <property type="protein sequence ID" value="ABX36768.1"/>
    <property type="molecule type" value="Genomic_DNA"/>
</dbReference>
<evidence type="ECO:0000313" key="3">
    <source>
        <dbReference type="Proteomes" id="UP000000784"/>
    </source>
</evidence>
<protein>
    <submittedName>
        <fullName evidence="2">Phage transcriptional regulator, AlpA</fullName>
    </submittedName>
</protein>
<sequence length="124" mass="13459">MASTRWPFHAWHQPQAREEHAMTKKEKIEAASGGDALAIVTMRPISISLQEAARAVDLSESQIQKLVQTGDFPRPRQLSARRVGFIVAEVEAWVMSRPPSECLPAPDSGYGRAGKPGKSASPPG</sequence>
<dbReference type="AlphaFoldDB" id="A9C2W4"/>
<evidence type="ECO:0000313" key="2">
    <source>
        <dbReference type="EMBL" id="ABX36768.1"/>
    </source>
</evidence>
<dbReference type="HOGENOM" id="CLU_2259155_0_0_4"/>
<dbReference type="eggNOG" id="COG3311">
    <property type="taxonomic scope" value="Bacteria"/>
</dbReference>
<accession>A9C2W4</accession>
<name>A9C2W4_DELAS</name>
<evidence type="ECO:0000256" key="1">
    <source>
        <dbReference type="SAM" id="MobiDB-lite"/>
    </source>
</evidence>
<organism evidence="2 3">
    <name type="scientific">Delftia acidovorans (strain DSM 14801 / SPH-1)</name>
    <dbReference type="NCBI Taxonomy" id="398578"/>
    <lineage>
        <taxon>Bacteria</taxon>
        <taxon>Pseudomonadati</taxon>
        <taxon>Pseudomonadota</taxon>
        <taxon>Betaproteobacteria</taxon>
        <taxon>Burkholderiales</taxon>
        <taxon>Comamonadaceae</taxon>
        <taxon>Delftia</taxon>
    </lineage>
</organism>
<dbReference type="Proteomes" id="UP000000784">
    <property type="component" value="Chromosome"/>
</dbReference>
<reference evidence="2 3" key="1">
    <citation type="journal article" date="2004" name="Appl. Environ. Microbiol.">
        <title>Mineralization of individual congeners of linear alkylbenzenesulfonate by defined pairs of heterotrophic bacteria.</title>
        <authorList>
            <person name="Schleheck D."/>
            <person name="Knepper T.P."/>
            <person name="Fischer K."/>
            <person name="Cook A.M."/>
        </authorList>
    </citation>
    <scope>NUCLEOTIDE SEQUENCE [LARGE SCALE GENOMIC DNA]</scope>
    <source>
        <strain evidence="3">DSM 14801 / SPH-1</strain>
    </source>
</reference>
<dbReference type="KEGG" id="dac:Daci_4137"/>
<keyword evidence="3" id="KW-1185">Reference proteome</keyword>
<reference evidence="3" key="2">
    <citation type="submission" date="2007-11" db="EMBL/GenBank/DDBJ databases">
        <title>Complete sequence of Delftia acidovorans DSM 14801 / SPH-1.</title>
        <authorList>
            <person name="Copeland A."/>
            <person name="Lucas S."/>
            <person name="Lapidus A."/>
            <person name="Barry K."/>
            <person name="Glavina del Rio T."/>
            <person name="Dalin E."/>
            <person name="Tice H."/>
            <person name="Pitluck S."/>
            <person name="Lowry S."/>
            <person name="Clum A."/>
            <person name="Schmutz J."/>
            <person name="Larimer F."/>
            <person name="Land M."/>
            <person name="Hauser L."/>
            <person name="Kyrpides N."/>
            <person name="Kim E."/>
            <person name="Schleheck D."/>
            <person name="Richardson P."/>
        </authorList>
    </citation>
    <scope>NUCLEOTIDE SEQUENCE [LARGE SCALE GENOMIC DNA]</scope>
    <source>
        <strain evidence="3">DSM 14801 / SPH-1</strain>
    </source>
</reference>
<dbReference type="InterPro" id="IPR010260">
    <property type="entry name" value="AlpA"/>
</dbReference>